<evidence type="ECO:0000256" key="1">
    <source>
        <dbReference type="SAM" id="Phobius"/>
    </source>
</evidence>
<comment type="caution">
    <text evidence="2">The sequence shown here is derived from an EMBL/GenBank/DDBJ whole genome shotgun (WGS) entry which is preliminary data.</text>
</comment>
<sequence>MTDQLRSKTINNLSLKYGLLIGGISIVLSVIFRIIDPLLQFTNTWISLLAFVIVIVLLVIFGIEVRKNVGGFWNYGEAFRSLIIMSVFISILTVLYSFILFKYIDPELPTKVNAAILDNLTTKLSNMGLDQSKMDEITKPFENGEFEAKFKPTFKNELTNFGFGLLIYAVIDLIIAAIIKKRPPMFAPVVEDDLDTDPVV</sequence>
<organism evidence="2 3">
    <name type="scientific">Mucilaginibacter segetis</name>
    <dbReference type="NCBI Taxonomy" id="2793071"/>
    <lineage>
        <taxon>Bacteria</taxon>
        <taxon>Pseudomonadati</taxon>
        <taxon>Bacteroidota</taxon>
        <taxon>Sphingobacteriia</taxon>
        <taxon>Sphingobacteriales</taxon>
        <taxon>Sphingobacteriaceae</taxon>
        <taxon>Mucilaginibacter</taxon>
    </lineage>
</organism>
<dbReference type="RefSeq" id="WP_200065408.1">
    <property type="nucleotide sequence ID" value="NZ_JAEHFW010000001.1"/>
</dbReference>
<dbReference type="AlphaFoldDB" id="A0A934PQM3"/>
<keyword evidence="1" id="KW-0472">Membrane</keyword>
<name>A0A934PQM3_9SPHI</name>
<feature type="transmembrane region" description="Helical" evidence="1">
    <location>
        <begin position="41"/>
        <end position="61"/>
    </location>
</feature>
<dbReference type="InterPro" id="IPR025250">
    <property type="entry name" value="DUF4199"/>
</dbReference>
<protein>
    <submittedName>
        <fullName evidence="2">DUF4199 domain-containing protein</fullName>
    </submittedName>
</protein>
<dbReference type="Pfam" id="PF13858">
    <property type="entry name" value="DUF4199"/>
    <property type="match status" value="1"/>
</dbReference>
<keyword evidence="1" id="KW-0812">Transmembrane</keyword>
<proteinExistence type="predicted"/>
<feature type="transmembrane region" description="Helical" evidence="1">
    <location>
        <begin position="161"/>
        <end position="179"/>
    </location>
</feature>
<evidence type="ECO:0000313" key="2">
    <source>
        <dbReference type="EMBL" id="MBK0378963.1"/>
    </source>
</evidence>
<feature type="transmembrane region" description="Helical" evidence="1">
    <location>
        <begin position="82"/>
        <end position="104"/>
    </location>
</feature>
<accession>A0A934PQM3</accession>
<gene>
    <name evidence="2" type="ORF">I5M19_06575</name>
</gene>
<reference evidence="2" key="1">
    <citation type="submission" date="2020-12" db="EMBL/GenBank/DDBJ databases">
        <title>Bacterial novel species Mucilaginibacter sp. SD-g isolated from soil.</title>
        <authorList>
            <person name="Jung H.-Y."/>
        </authorList>
    </citation>
    <scope>NUCLEOTIDE SEQUENCE</scope>
    <source>
        <strain evidence="2">SD-g</strain>
    </source>
</reference>
<feature type="transmembrane region" description="Helical" evidence="1">
    <location>
        <begin position="15"/>
        <end position="35"/>
    </location>
</feature>
<dbReference type="Proteomes" id="UP000613193">
    <property type="component" value="Unassembled WGS sequence"/>
</dbReference>
<keyword evidence="1" id="KW-1133">Transmembrane helix</keyword>
<keyword evidence="3" id="KW-1185">Reference proteome</keyword>
<evidence type="ECO:0000313" key="3">
    <source>
        <dbReference type="Proteomes" id="UP000613193"/>
    </source>
</evidence>
<dbReference type="EMBL" id="JAEHFW010000001">
    <property type="protein sequence ID" value="MBK0378963.1"/>
    <property type="molecule type" value="Genomic_DNA"/>
</dbReference>